<dbReference type="PANTHER" id="PTHR45786">
    <property type="entry name" value="DNA BINDING PROTEIN-LIKE"/>
    <property type="match status" value="1"/>
</dbReference>
<name>A0A0D2ZVE4_BRAOL</name>
<evidence type="ECO:0000313" key="2">
    <source>
        <dbReference type="Proteomes" id="UP000032141"/>
    </source>
</evidence>
<dbReference type="eggNOG" id="KOG0987">
    <property type="taxonomic scope" value="Eukaryota"/>
</dbReference>
<dbReference type="HOGENOM" id="CLU_2593112_0_0_1"/>
<sequence>MPTADEVAALIPGNLVMNMEKRDIILETKTGRFQRISERHPSYLPLQYPLLFPYGEDGFRLNIPIGYEDITSRKQKSITM</sequence>
<reference evidence="1" key="1">
    <citation type="journal article" date="2014" name="Genome Biol.">
        <title>Transcriptome and methylome profiling reveals relics of genome dominance in the mesopolyploid Brassica oleracea.</title>
        <authorList>
            <person name="Parkin I.A."/>
            <person name="Koh C."/>
            <person name="Tang H."/>
            <person name="Robinson S.J."/>
            <person name="Kagale S."/>
            <person name="Clarke W.E."/>
            <person name="Town C.D."/>
            <person name="Nixon J."/>
            <person name="Krishnakumar V."/>
            <person name="Bidwell S.L."/>
            <person name="Denoeud F."/>
            <person name="Belcram H."/>
            <person name="Links M.G."/>
            <person name="Just J."/>
            <person name="Clarke C."/>
            <person name="Bender T."/>
            <person name="Huebert T."/>
            <person name="Mason A.S."/>
            <person name="Pires J.C."/>
            <person name="Barker G."/>
            <person name="Moore J."/>
            <person name="Walley P.G."/>
            <person name="Manoli S."/>
            <person name="Batley J."/>
            <person name="Edwards D."/>
            <person name="Nelson M.N."/>
            <person name="Wang X."/>
            <person name="Paterson A.H."/>
            <person name="King G."/>
            <person name="Bancroft I."/>
            <person name="Chalhoub B."/>
            <person name="Sharpe A.G."/>
        </authorList>
    </citation>
    <scope>NUCLEOTIDE SEQUENCE [LARGE SCALE GENOMIC DNA]</scope>
    <source>
        <strain evidence="1">cv. TO1000</strain>
    </source>
</reference>
<dbReference type="EnsemblPlants" id="Bo01663s010.1">
    <property type="protein sequence ID" value="Bo01663s010.1"/>
    <property type="gene ID" value="Bo01663s010"/>
</dbReference>
<accession>A0A0D2ZVE4</accession>
<protein>
    <submittedName>
        <fullName evidence="1">Uncharacterized protein</fullName>
    </submittedName>
</protein>
<organism evidence="1 2">
    <name type="scientific">Brassica oleracea var. oleracea</name>
    <dbReference type="NCBI Taxonomy" id="109376"/>
    <lineage>
        <taxon>Eukaryota</taxon>
        <taxon>Viridiplantae</taxon>
        <taxon>Streptophyta</taxon>
        <taxon>Embryophyta</taxon>
        <taxon>Tracheophyta</taxon>
        <taxon>Spermatophyta</taxon>
        <taxon>Magnoliopsida</taxon>
        <taxon>eudicotyledons</taxon>
        <taxon>Gunneridae</taxon>
        <taxon>Pentapetalae</taxon>
        <taxon>rosids</taxon>
        <taxon>malvids</taxon>
        <taxon>Brassicales</taxon>
        <taxon>Brassicaceae</taxon>
        <taxon>Brassiceae</taxon>
        <taxon>Brassica</taxon>
    </lineage>
</organism>
<reference evidence="1" key="2">
    <citation type="submission" date="2015-06" db="UniProtKB">
        <authorList>
            <consortium name="EnsemblPlants"/>
        </authorList>
    </citation>
    <scope>IDENTIFICATION</scope>
</reference>
<dbReference type="Proteomes" id="UP000032141">
    <property type="component" value="Unassembled WGS sequence"/>
</dbReference>
<dbReference type="OMA" id="RNSWQPN"/>
<proteinExistence type="predicted"/>
<dbReference type="PANTHER" id="PTHR45786:SF66">
    <property type="entry name" value="HOOK MOTIF PROTEIN, PUTATIVE-RELATED"/>
    <property type="match status" value="1"/>
</dbReference>
<keyword evidence="2" id="KW-1185">Reference proteome</keyword>
<dbReference type="Gramene" id="Bo01663s010.1">
    <property type="protein sequence ID" value="Bo01663s010.1"/>
    <property type="gene ID" value="Bo01663s010"/>
</dbReference>
<dbReference type="AlphaFoldDB" id="A0A0D2ZVE4"/>
<dbReference type="STRING" id="109376.A0A0D2ZVE4"/>
<evidence type="ECO:0000313" key="1">
    <source>
        <dbReference type="EnsemblPlants" id="Bo01663s010.1"/>
    </source>
</evidence>